<evidence type="ECO:0000313" key="3">
    <source>
        <dbReference type="Proteomes" id="UP000295172"/>
    </source>
</evidence>
<keyword evidence="2" id="KW-0378">Hydrolase</keyword>
<dbReference type="GO" id="GO:0046503">
    <property type="term" value="P:glycerolipid catabolic process"/>
    <property type="evidence" value="ECO:0007669"/>
    <property type="project" value="TreeGrafter"/>
</dbReference>
<dbReference type="InterPro" id="IPR050471">
    <property type="entry name" value="AB_hydrolase"/>
</dbReference>
<dbReference type="RefSeq" id="WP_132326717.1">
    <property type="nucleotide sequence ID" value="NZ_SMKR01000203.1"/>
</dbReference>
<evidence type="ECO:0000313" key="2">
    <source>
        <dbReference type="EMBL" id="TDD15354.1"/>
    </source>
</evidence>
<dbReference type="Gene3D" id="3.40.50.1820">
    <property type="entry name" value="alpha/beta hydrolase"/>
    <property type="match status" value="1"/>
</dbReference>
<dbReference type="InterPro" id="IPR029058">
    <property type="entry name" value="AB_hydrolase_fold"/>
</dbReference>
<proteinExistence type="predicted"/>
<dbReference type="AlphaFoldDB" id="A0A4R4WGH4"/>
<dbReference type="Proteomes" id="UP000295172">
    <property type="component" value="Unassembled WGS sequence"/>
</dbReference>
<sequence length="298" mass="31435">MSNLSDTVTQRVMPAPTTRVEVAGGDVLDVWVFGDGTPVAFVHGGMMRDFLVPLADALTERGGYQVIHFGRRGHGGRGLPITATDIPGQAADVVAILDALGIERAHVAGHSIGAYIALEVARLAPDRLLSALLLELVLAAHLTSKESLQSVKDFAEIAAPTMAEKHANGDKSGAVTMFYEITSGIADAKTVVDSALPQGAGDLAAADLFTFLQVDGPAMAAWTATATPAQLQQITTPVTWIGGTESPPHFTESRDILRSWLPAIRSTTVPGTHYFPLQNPDRTAATLISCLTVHRPTT</sequence>
<dbReference type="SUPFAM" id="SSF53474">
    <property type="entry name" value="alpha/beta-Hydrolases"/>
    <property type="match status" value="1"/>
</dbReference>
<dbReference type="EMBL" id="SMKR01000203">
    <property type="protein sequence ID" value="TDD15354.1"/>
    <property type="molecule type" value="Genomic_DNA"/>
</dbReference>
<organism evidence="2 3">
    <name type="scientific">Kribbella turkmenica</name>
    <dbReference type="NCBI Taxonomy" id="2530375"/>
    <lineage>
        <taxon>Bacteria</taxon>
        <taxon>Bacillati</taxon>
        <taxon>Actinomycetota</taxon>
        <taxon>Actinomycetes</taxon>
        <taxon>Propionibacteriales</taxon>
        <taxon>Kribbellaceae</taxon>
        <taxon>Kribbella</taxon>
    </lineage>
</organism>
<dbReference type="PANTHER" id="PTHR43433:SF5">
    <property type="entry name" value="AB HYDROLASE-1 DOMAIN-CONTAINING PROTEIN"/>
    <property type="match status" value="1"/>
</dbReference>
<protein>
    <submittedName>
        <fullName evidence="2">Alpha/beta hydrolase</fullName>
    </submittedName>
</protein>
<dbReference type="InterPro" id="IPR000073">
    <property type="entry name" value="AB_hydrolase_1"/>
</dbReference>
<reference evidence="2 3" key="1">
    <citation type="submission" date="2019-02" db="EMBL/GenBank/DDBJ databases">
        <title>Draft genome sequences of novel Actinobacteria.</title>
        <authorList>
            <person name="Sahin N."/>
            <person name="Ay H."/>
            <person name="Saygin H."/>
        </authorList>
    </citation>
    <scope>NUCLEOTIDE SEQUENCE [LARGE SCALE GENOMIC DNA]</scope>
    <source>
        <strain evidence="2 3">16K104</strain>
    </source>
</reference>
<gene>
    <name evidence="2" type="ORF">E1218_31615</name>
</gene>
<dbReference type="Pfam" id="PF12697">
    <property type="entry name" value="Abhydrolase_6"/>
    <property type="match status" value="1"/>
</dbReference>
<dbReference type="OrthoDB" id="9785847at2"/>
<keyword evidence="3" id="KW-1185">Reference proteome</keyword>
<evidence type="ECO:0000259" key="1">
    <source>
        <dbReference type="Pfam" id="PF12697"/>
    </source>
</evidence>
<accession>A0A4R4WGH4</accession>
<dbReference type="GO" id="GO:0004806">
    <property type="term" value="F:triacylglycerol lipase activity"/>
    <property type="evidence" value="ECO:0007669"/>
    <property type="project" value="TreeGrafter"/>
</dbReference>
<feature type="domain" description="AB hydrolase-1" evidence="1">
    <location>
        <begin position="41"/>
        <end position="285"/>
    </location>
</feature>
<dbReference type="PANTHER" id="PTHR43433">
    <property type="entry name" value="HYDROLASE, ALPHA/BETA FOLD FAMILY PROTEIN"/>
    <property type="match status" value="1"/>
</dbReference>
<name>A0A4R4WGH4_9ACTN</name>
<comment type="caution">
    <text evidence="2">The sequence shown here is derived from an EMBL/GenBank/DDBJ whole genome shotgun (WGS) entry which is preliminary data.</text>
</comment>